<sequence length="367" mass="40089">MAALLSRRALNRATLARQMLLARRKATVAEAIEKLAGLQAQAPNPPYIGLWSRLEGFRREQLTDALRKRRVVRMSTLRATLHLMTARDALAWRPLLEAVHQRGLSGEHSRALEGIDRAAVVAAGAALFDEGPLTATALGQALAARWKDRAPASLAALIRNNVPLVHLPPAGSWNSHQNAQLQPIAQWLGDSAADANAATQDDLLLRYLAAFGPATLADAGAWSGLTGWKAVAERLKPQLRMFVGEEGQELFDLPRAPRPDPDTPAPPRLVAEWDNLLLSHVDRSRVMSEAHRARVFTVNGIVRGTVLLDGLVSGTWKIERAKNAATVVLEPFARWSKADRLGVQEEAMRLLAFAADGEGERHDVRVL</sequence>
<dbReference type="Proteomes" id="UP000032067">
    <property type="component" value="Unassembled WGS sequence"/>
</dbReference>
<dbReference type="PANTHER" id="PTHR38479:SF2">
    <property type="entry name" value="WINGED HELIX DNA-BINDING DOMAIN-CONTAINING PROTEIN"/>
    <property type="match status" value="1"/>
</dbReference>
<dbReference type="EMBL" id="JXQQ01000069">
    <property type="protein sequence ID" value="KIQ25298.1"/>
    <property type="molecule type" value="Genomic_DNA"/>
</dbReference>
<accession>A0A0D0L7X9</accession>
<name>A0A0D0L7X9_VARPD</name>
<dbReference type="PANTHER" id="PTHR38479">
    <property type="entry name" value="LMO0824 PROTEIN"/>
    <property type="match status" value="1"/>
</dbReference>
<dbReference type="Pfam" id="PF06224">
    <property type="entry name" value="AlkZ-like"/>
    <property type="match status" value="1"/>
</dbReference>
<dbReference type="RefSeq" id="WP_042581350.1">
    <property type="nucleotide sequence ID" value="NZ_JXQQ01000069.1"/>
</dbReference>
<organism evidence="1 2">
    <name type="scientific">Variovorax paradoxus</name>
    <dbReference type="NCBI Taxonomy" id="34073"/>
    <lineage>
        <taxon>Bacteria</taxon>
        <taxon>Pseudomonadati</taxon>
        <taxon>Pseudomonadota</taxon>
        <taxon>Betaproteobacteria</taxon>
        <taxon>Burkholderiales</taxon>
        <taxon>Comamonadaceae</taxon>
        <taxon>Variovorax</taxon>
    </lineage>
</organism>
<proteinExistence type="predicted"/>
<dbReference type="AlphaFoldDB" id="A0A0D0L7X9"/>
<reference evidence="1 2" key="1">
    <citation type="submission" date="2014-12" db="EMBL/GenBank/DDBJ databases">
        <title>16Stimator: statistical estimation of ribosomal gene copy numbers from draft genome assemblies.</title>
        <authorList>
            <person name="Perisin M.A."/>
            <person name="Vetter M."/>
            <person name="Gilbert J.A."/>
            <person name="Bergelson J."/>
        </authorList>
    </citation>
    <scope>NUCLEOTIDE SEQUENCE [LARGE SCALE GENOMIC DNA]</scope>
    <source>
        <strain evidence="1 2">MEDvA23</strain>
    </source>
</reference>
<dbReference type="InterPro" id="IPR009351">
    <property type="entry name" value="AlkZ-like"/>
</dbReference>
<dbReference type="OrthoDB" id="9148135at2"/>
<comment type="caution">
    <text evidence="1">The sequence shown here is derived from an EMBL/GenBank/DDBJ whole genome shotgun (WGS) entry which is preliminary data.</text>
</comment>
<gene>
    <name evidence="1" type="ORF">RT97_23985</name>
</gene>
<evidence type="ECO:0008006" key="3">
    <source>
        <dbReference type="Google" id="ProtNLM"/>
    </source>
</evidence>
<protein>
    <recommendedName>
        <fullName evidence="3">Winged helix DNA-binding domain-containing protein</fullName>
    </recommendedName>
</protein>
<evidence type="ECO:0000313" key="1">
    <source>
        <dbReference type="EMBL" id="KIQ25298.1"/>
    </source>
</evidence>
<evidence type="ECO:0000313" key="2">
    <source>
        <dbReference type="Proteomes" id="UP000032067"/>
    </source>
</evidence>